<protein>
    <recommendedName>
        <fullName evidence="3">YopX protein domain-containing protein</fullName>
    </recommendedName>
</protein>
<name>A0ABS0I073_9BACT</name>
<dbReference type="EMBL" id="JADQDM010000001">
    <property type="protein sequence ID" value="MBF9220123.1"/>
    <property type="molecule type" value="Genomic_DNA"/>
</dbReference>
<dbReference type="Gene3D" id="2.40.30.10">
    <property type="entry name" value="Translation factors"/>
    <property type="match status" value="1"/>
</dbReference>
<keyword evidence="2" id="KW-1185">Reference proteome</keyword>
<organism evidence="1 2">
    <name type="scientific">Hymenobacter ruricola</name>
    <dbReference type="NCBI Taxonomy" id="2791023"/>
    <lineage>
        <taxon>Bacteria</taxon>
        <taxon>Pseudomonadati</taxon>
        <taxon>Bacteroidota</taxon>
        <taxon>Cytophagia</taxon>
        <taxon>Cytophagales</taxon>
        <taxon>Hymenobacteraceae</taxon>
        <taxon>Hymenobacter</taxon>
    </lineage>
</organism>
<reference evidence="1 2" key="1">
    <citation type="submission" date="2020-11" db="EMBL/GenBank/DDBJ databases">
        <authorList>
            <person name="Kim M.K."/>
        </authorList>
    </citation>
    <scope>NUCLEOTIDE SEQUENCE [LARGE SCALE GENOMIC DNA]</scope>
    <source>
        <strain evidence="1 2">BT662</strain>
    </source>
</reference>
<evidence type="ECO:0000313" key="1">
    <source>
        <dbReference type="EMBL" id="MBF9220123.1"/>
    </source>
</evidence>
<evidence type="ECO:0000313" key="2">
    <source>
        <dbReference type="Proteomes" id="UP000618931"/>
    </source>
</evidence>
<evidence type="ECO:0008006" key="3">
    <source>
        <dbReference type="Google" id="ProtNLM"/>
    </source>
</evidence>
<comment type="caution">
    <text evidence="1">The sequence shown here is derived from an EMBL/GenBank/DDBJ whole genome shotgun (WGS) entry which is preliminary data.</text>
</comment>
<sequence>MASSSERLPPDFRVRYRLYSAEEGGRKTPHFQHIRWDFAYEDVEISPPNQVFMIWPEFITPSGEMLPEGEPMPQYGLADMYILNSAFREFHSQHIRVGTKGYFREGGLIIGQCEVVELIALHQNPKS</sequence>
<dbReference type="Proteomes" id="UP000618931">
    <property type="component" value="Unassembled WGS sequence"/>
</dbReference>
<proteinExistence type="predicted"/>
<dbReference type="RefSeq" id="WP_196291565.1">
    <property type="nucleotide sequence ID" value="NZ_JADQDM010000001.1"/>
</dbReference>
<accession>A0ABS0I073</accession>
<gene>
    <name evidence="1" type="ORF">I2H31_03315</name>
</gene>